<dbReference type="Pfam" id="PF06292">
    <property type="entry name" value="MUN"/>
    <property type="match status" value="1"/>
</dbReference>
<keyword evidence="12" id="KW-0175">Coiled coil</keyword>
<feature type="compositionally biased region" description="Basic and acidic residues" evidence="15">
    <location>
        <begin position="1325"/>
        <end position="1342"/>
    </location>
</feature>
<dbReference type="CDD" id="cd08395">
    <property type="entry name" value="C2C_Munc13"/>
    <property type="match status" value="1"/>
</dbReference>
<evidence type="ECO:0000256" key="1">
    <source>
        <dbReference type="ARBA" id="ARBA00004170"/>
    </source>
</evidence>
<feature type="compositionally biased region" description="Basic and acidic residues" evidence="15">
    <location>
        <begin position="467"/>
        <end position="488"/>
    </location>
</feature>
<evidence type="ECO:0000259" key="17">
    <source>
        <dbReference type="PROSITE" id="PS50081"/>
    </source>
</evidence>
<keyword evidence="13" id="KW-0472">Membrane</keyword>
<dbReference type="GO" id="GO:0042734">
    <property type="term" value="C:presynaptic membrane"/>
    <property type="evidence" value="ECO:0007669"/>
    <property type="project" value="TreeGrafter"/>
</dbReference>
<dbReference type="CDD" id="cd20859">
    <property type="entry name" value="C1_Munc13-2-like"/>
    <property type="match status" value="1"/>
</dbReference>
<feature type="region of interest" description="Disordered" evidence="15">
    <location>
        <begin position="1667"/>
        <end position="1706"/>
    </location>
</feature>
<dbReference type="GO" id="GO:0031594">
    <property type="term" value="C:neuromuscular junction"/>
    <property type="evidence" value="ECO:0007669"/>
    <property type="project" value="TreeGrafter"/>
</dbReference>
<dbReference type="FunFam" id="1.20.58.1100:FF:000001">
    <property type="entry name" value="Protein unc-13 homolog B"/>
    <property type="match status" value="1"/>
</dbReference>
<feature type="compositionally biased region" description="Basic and acidic residues" evidence="15">
    <location>
        <begin position="2428"/>
        <end position="2444"/>
    </location>
</feature>
<dbReference type="CDD" id="cd04027">
    <property type="entry name" value="C2B_Munc13"/>
    <property type="match status" value="1"/>
</dbReference>
<feature type="region of interest" description="Disordered" evidence="15">
    <location>
        <begin position="455"/>
        <end position="492"/>
    </location>
</feature>
<accession>A0A974I5P8</accession>
<evidence type="ECO:0000256" key="15">
    <source>
        <dbReference type="SAM" id="MobiDB-lite"/>
    </source>
</evidence>
<dbReference type="Pfam" id="PF00130">
    <property type="entry name" value="C1_1"/>
    <property type="match status" value="1"/>
</dbReference>
<feature type="compositionally biased region" description="Polar residues" evidence="15">
    <location>
        <begin position="28"/>
        <end position="37"/>
    </location>
</feature>
<evidence type="ECO:0000256" key="4">
    <source>
        <dbReference type="ARBA" id="ARBA00022490"/>
    </source>
</evidence>
<comment type="subcellular location">
    <subcellularLocation>
        <location evidence="2">Cytoplasm</location>
    </subcellularLocation>
    <subcellularLocation>
        <location evidence="1">Membrane</location>
        <topology evidence="1">Peripheral membrane protein</topology>
    </subcellularLocation>
    <subcellularLocation>
        <location evidence="14">Synapse</location>
    </subcellularLocation>
</comment>
<keyword evidence="7" id="KW-0677">Repeat</keyword>
<evidence type="ECO:0000256" key="11">
    <source>
        <dbReference type="ARBA" id="ARBA00023018"/>
    </source>
</evidence>
<dbReference type="FunFam" id="1.10.357.50:FF:000001">
    <property type="entry name" value="Protein unc-13 homolog B"/>
    <property type="match status" value="1"/>
</dbReference>
<dbReference type="InterPro" id="IPR046349">
    <property type="entry name" value="C1-like_sf"/>
</dbReference>
<dbReference type="GO" id="GO:0005509">
    <property type="term" value="F:calcium ion binding"/>
    <property type="evidence" value="ECO:0007669"/>
    <property type="project" value="InterPro"/>
</dbReference>
<feature type="region of interest" description="Disordered" evidence="15">
    <location>
        <begin position="1"/>
        <end position="42"/>
    </location>
</feature>
<feature type="compositionally biased region" description="Polar residues" evidence="15">
    <location>
        <begin position="1678"/>
        <end position="1687"/>
    </location>
</feature>
<keyword evidence="5" id="KW-0597">Phosphoprotein</keyword>
<dbReference type="InterPro" id="IPR014770">
    <property type="entry name" value="Munc13_1"/>
</dbReference>
<feature type="compositionally biased region" description="Polar residues" evidence="15">
    <location>
        <begin position="2343"/>
        <end position="2361"/>
    </location>
</feature>
<feature type="compositionally biased region" description="Polar residues" evidence="15">
    <location>
        <begin position="2412"/>
        <end position="2423"/>
    </location>
</feature>
<feature type="region of interest" description="Disordered" evidence="15">
    <location>
        <begin position="1118"/>
        <end position="1138"/>
    </location>
</feature>
<evidence type="ECO:0000256" key="9">
    <source>
        <dbReference type="ARBA" id="ARBA00022833"/>
    </source>
</evidence>
<evidence type="ECO:0000256" key="12">
    <source>
        <dbReference type="ARBA" id="ARBA00023054"/>
    </source>
</evidence>
<feature type="region of interest" description="Disordered" evidence="15">
    <location>
        <begin position="2377"/>
        <end position="2463"/>
    </location>
</feature>
<dbReference type="GO" id="GO:0005543">
    <property type="term" value="F:phospholipid binding"/>
    <property type="evidence" value="ECO:0007669"/>
    <property type="project" value="InterPro"/>
</dbReference>
<feature type="compositionally biased region" description="Polar residues" evidence="15">
    <location>
        <begin position="1642"/>
        <end position="1653"/>
    </location>
</feature>
<dbReference type="GO" id="GO:0016081">
    <property type="term" value="P:synaptic vesicle docking"/>
    <property type="evidence" value="ECO:0007669"/>
    <property type="project" value="TreeGrafter"/>
</dbReference>
<evidence type="ECO:0000256" key="3">
    <source>
        <dbReference type="ARBA" id="ARBA00022483"/>
    </source>
</evidence>
<feature type="region of interest" description="Disordered" evidence="15">
    <location>
        <begin position="1431"/>
        <end position="1455"/>
    </location>
</feature>
<dbReference type="GO" id="GO:0098831">
    <property type="term" value="C:presynaptic active zone cytoplasmic component"/>
    <property type="evidence" value="ECO:0007669"/>
    <property type="project" value="TreeGrafter"/>
</dbReference>
<dbReference type="GO" id="GO:0016082">
    <property type="term" value="P:synaptic vesicle priming"/>
    <property type="evidence" value="ECO:0007669"/>
    <property type="project" value="TreeGrafter"/>
</dbReference>
<gene>
    <name evidence="20" type="ORF">XELAEV_18008555mg</name>
</gene>
<evidence type="ECO:0000256" key="5">
    <source>
        <dbReference type="ARBA" id="ARBA00022553"/>
    </source>
</evidence>
<feature type="region of interest" description="Disordered" evidence="15">
    <location>
        <begin position="2342"/>
        <end position="2361"/>
    </location>
</feature>
<dbReference type="PROSITE" id="PS50004">
    <property type="entry name" value="C2"/>
    <property type="match status" value="2"/>
</dbReference>
<dbReference type="InterPro" id="IPR035892">
    <property type="entry name" value="C2_domain_sf"/>
</dbReference>
<feature type="compositionally biased region" description="Low complexity" evidence="15">
    <location>
        <begin position="1694"/>
        <end position="1706"/>
    </location>
</feature>
<dbReference type="PROSITE" id="PS00479">
    <property type="entry name" value="ZF_DAG_PE_1"/>
    <property type="match status" value="1"/>
</dbReference>
<proteinExistence type="predicted"/>
<evidence type="ECO:0000256" key="2">
    <source>
        <dbReference type="ARBA" id="ARBA00004496"/>
    </source>
</evidence>
<protein>
    <submittedName>
        <fullName evidence="20">Uncharacterized protein</fullName>
    </submittedName>
</protein>
<dbReference type="InterPro" id="IPR010439">
    <property type="entry name" value="MUN_dom"/>
</dbReference>
<dbReference type="Pfam" id="PF00168">
    <property type="entry name" value="C2"/>
    <property type="match status" value="2"/>
</dbReference>
<dbReference type="SMART" id="SM00109">
    <property type="entry name" value="C1"/>
    <property type="match status" value="1"/>
</dbReference>
<name>A0A974I5P8_XENLA</name>
<organism evidence="20 21">
    <name type="scientific">Xenopus laevis</name>
    <name type="common">African clawed frog</name>
    <dbReference type="NCBI Taxonomy" id="8355"/>
    <lineage>
        <taxon>Eukaryota</taxon>
        <taxon>Metazoa</taxon>
        <taxon>Chordata</taxon>
        <taxon>Craniata</taxon>
        <taxon>Vertebrata</taxon>
        <taxon>Euteleostomi</taxon>
        <taxon>Amphibia</taxon>
        <taxon>Batrachia</taxon>
        <taxon>Anura</taxon>
        <taxon>Pipoidea</taxon>
        <taxon>Pipidae</taxon>
        <taxon>Xenopodinae</taxon>
        <taxon>Xenopus</taxon>
        <taxon>Xenopus</taxon>
    </lineage>
</organism>
<dbReference type="PANTHER" id="PTHR10480:SF8">
    <property type="entry name" value="PROTEIN UNC-13 HOMOLOG B"/>
    <property type="match status" value="1"/>
</dbReference>
<dbReference type="GO" id="GO:0035249">
    <property type="term" value="P:synaptic transmission, glutamatergic"/>
    <property type="evidence" value="ECO:0007669"/>
    <property type="project" value="TreeGrafter"/>
</dbReference>
<dbReference type="FunFam" id="2.60.40.150:FF:000002">
    <property type="entry name" value="Protein unc-13 homolog B"/>
    <property type="match status" value="1"/>
</dbReference>
<dbReference type="SMART" id="SM01145">
    <property type="entry name" value="DUF1041"/>
    <property type="match status" value="1"/>
</dbReference>
<dbReference type="PROSITE" id="PS51258">
    <property type="entry name" value="MHD1"/>
    <property type="match status" value="1"/>
</dbReference>
<feature type="region of interest" description="Disordered" evidence="15">
    <location>
        <begin position="247"/>
        <end position="269"/>
    </location>
</feature>
<feature type="compositionally biased region" description="Polar residues" evidence="15">
    <location>
        <begin position="629"/>
        <end position="650"/>
    </location>
</feature>
<feature type="domain" description="Phorbol-ester/DAG-type" evidence="17">
    <location>
        <begin position="3376"/>
        <end position="3426"/>
    </location>
</feature>
<evidence type="ECO:0000256" key="8">
    <source>
        <dbReference type="ARBA" id="ARBA00022771"/>
    </source>
</evidence>
<dbReference type="GO" id="GO:0043195">
    <property type="term" value="C:terminal bouton"/>
    <property type="evidence" value="ECO:0007669"/>
    <property type="project" value="TreeGrafter"/>
</dbReference>
<dbReference type="InterPro" id="IPR027080">
    <property type="entry name" value="Unc-13"/>
</dbReference>
<sequence length="4494" mass="501573">MQIEDTEAYVGETPEYSSALDALEENDSSASDTQPYSPVSDDDLEELALLSQSYNGHDLVYTNGLSLNAFHKGSLSTREDLLNDKNAMTKSQRCASSMRNLKLSPVEEPNEEFVDTMDELQCLVESVSEYLAEKEEEINKFHDLTGNNLNSTNLVNKQNARDVIEKLPLNVEERDKERTVQPESLTDLSGLKNTVNCFFSSFSQKVGSGAKQISASVEKMVSSSPEKSENPISGGISKIFSSRSVASGNLPNVKNSHHEDQTLNQDIPTPHQSAIKMNCNMETRKLDGSSISEITNSHTPESHNLPSKKLDMKVVDTSDALPTQAYDSSKIMHKATLGHMKPTEKSSLTAEVTYNPLLRSNNPDPKNTVFEKMKDDEIINDKPMGKSAADSPQKSSAEFLNPLKKSISQLFSFSESPVDKQENLAKARVYKSENDLHKNDFFSIGKKIQIPFLNSSSSSDSGAKNSPFEKKENVDFLDQSPKKEELPKRSSLQQISTVKKDCMYQNNAGVESKSNDINTQQLCGIAATREEENCKNKINISSNGSCSEASCNNEGRVPFDDKFKSNPTVEGEGSTNTFISKLIRFASTENLSTTKENTFKQKESSQTGRTSGLLSGLFKFASSDNLSKQNPANSCYGTQGKASTEGTNPFNAERGSDKTEDGFFSRIKSILPKQEESVSNLKQPEVYQQVKLLHEEQKTTFKDKTNSHCKLEPLSRDVSVQFDNDFEDSGLYWMDDYEKISEKNTSFVQNNMPDISYKHQWVEDSRSQASFEWEYDTASWHSDQYPANLVVNQNYLSSQTNLTESNDTVINLCQRDNNANVDWISFIPVEQQNLDPVDVWTSSASCEQGINVAPVAEDTTSFSEGLPMDLSYSSNCDGNLWTLIDQESLNLDESILYNDDSTLYSDDYFEWLALLEFGLWWPSGDGDCGYYMYSDGQYIYSLLTDPTGEYVYVCTPDTYSYLDYEDLLQGDYSHTDDIIICGFKVPLSHGISSLFMVEEQTEHNMENYPLDLASNRSDQLMNMNLATFSHMFEESIHSQIDQPLDFSSRKLKKVKVDLRSESDVQFPEKYPVCLDLRKHHKFSPCVEESHSVSNKSKSASASDKGIVKIPGFNIFKSSNQDDVQSMDKPSSDNKSQFNPVSSLFSSLGGLFGKTADTKGSSVNVDGPSKLADFTTNEFLSSNKNFTKNQSQESIKFTNNIGDIHDASSLHLLSESPKNTPLTLQTDCQNKNVNNTPPPVNISKLNTDNMNLGKANHEQFHGGSVDAKPGPDVPEKNLFQSAMQIFNISEKASTKESNETGNISGFFNFFKTQTDTGSSHSVKNPHHPDTKLMDLKEDKDKPTDTTSNEAKESLGIGSLFGSIGEIFKTETISAKVSDNMKSSYSLQNETAVAAKINASTLNTEKHKEATSKESSAITSIFGSIGDLFKMETSPTKGSENIKPSSDPQCSSITHVPDKHDANAQKENTESSGIASIFGSLGELFKTETISTMPSDDGKIEISFGINENKQVGSYNAGPARIKTLKKQETISHVRRDPECCQEDKEFTHSQESFKTRTRCLKKQGTIRETGLDPHPVTRSYDQSMMSMNLNSHSAFAETSSNACSEKFHQEDSGQSSNVCIDQAKPIISEKIQSKPVWKEEPQTKSSTQSAQVAESLSQTASSIFSFFSRPEKPQPAPKQTPSQDSQPQGLFKLPSLFSSNNSQSTSQSSTSFSSIFGFSIFDEKNQTGPDASRASRQDINMCRSQAHENAKLIQDEANRANKSELGVAFPISDKKTHSNIDYTVSTQLTDTFSEHYDTTDPNLDYPISDTFSENNFVSDEESLTKLVSPISEQVTDAFSENYLRGDKTLSNLDNRISEQLEDHNYDDFQPPEHGELTSEDFRVDTDSFVCEQEPTFAESCTIFDPQDHFDDKSLSTTQENIDISTINSSLQNETSTSKESKMSQNCLNLPQPPIENISLQQTLDDPMPTNQPKESIQEKTVFDSSVEMFSSFMSKINVFSSEPPKTSSSFSFTPQSTSSLPKKNSLFNISSGPQNKTFSTDLFGIFTSPSPAPSKMAETLVKDPKQSGVPNVSMPTAVHINKHLIKQSEICEGVAFDESSETMKENHLKTDDVIETQIVCPSEAAPSDNKDLVHDIDLCIVNRTEECGSHISGTDNSSQHLSVAESSSELFDANTDLQINAQNVTLSEPENAAKDSLSSNFNVQSMITSPSHVPQALGKDAGYIPLPTHPPPPPASETLEFGFMSSLKKFSSSLFDMGNEGKYNKQYDSQSSVFGKIELSFPWQKDSKEGLLGSAVDSHQVVLQSPPKNVTAKNEENLHTDSIALNQENKDLFHPLSSALPVEGSSSALPVEGSSSALPVEGSSSALPIEDITSALPVRESHSILPAEESPSKLSDNESSQACKLPSDKPLSTEDSISASSSPTPVFEKCSRSSLDDQYEPELKPSELTVPSRTGTPTYSQKQSEKIQLMMLARSKLKRQENGTALRHRKPSVKIFPFKQSKRQRLALCLREKMKRLLQGPVDKISANHDNQKFPVEIDTELFVCGIKRTPSSAFQSPVDNMELKEDPKEAIRTCVEEPDLCFAPSLKLPVNSEEQNSYDHAESNSSDEEDSEVLSPCQTNGLLSDKQDMSAISITMSWREISEQTPLFCPNIPLEPGSRGSTSTSDCSGDVVEYIFKELQGISRIQAEIAELRQHLSLIKGSVEEVSTCVDSVLNEIEGLQVGIKSPAIASSAELYKDSQNEETVLYFYGISEHEGENTLDAIHCFLSDHHCFTGIQSKEYIKDAYRLGNGASGLVDPRPTVVKLARREQRDFILQNSVHLQSGGVRIVPFEEHNIQGLQSRSRVNSVSVLQQGLRENRWSSVSLDKGVVRTDDSGGERKTESFRIRYKNSSTETQCAGEDFVFAQKSTKCNLTAELEATGSEVCQVKENCELEKSVSHLCIRLDSQESQKNLHITNLPSSMDKGSCRCARLLTRSSHLSASSEGDEAEIAIKRCCSIVDEHTSEGLCKGENELISCDSRVQFRSTEKINVIIKDPSGSFTSLSFDDTVDKRSDGTVAETLKEVVHIDLDTQDQTGHVFRDFLNQPDENIDIVDIKFYANKLGKALNHFRSALKVVFNKLESPEAFMESKESGFPVHDCDSIPSVGSGHFNESIPTQSSRSNSYSSSSNLKEDAYFVLNGVSSLPHESSIPSLILSPDVDLNCAQPLSLSDQTLESSEPTEELKEGKPMRLDQVCAETIYLNKCINNFKNVLREKKKLQRKLLKDIVQETFWVSGEEMTSEESRAEYQTQDDGDPSKPPWFKGGPAGGLYGIDSMPDLRKKKPIPLVSDLSLVQSRKAGITSAMATRTSLKDEDLKTHVYKKTLQALIYPISCTTPHNFEVWTATTPTYCYECEGLLWGIARQGMRCSECGVKCHEKCQDLLNADCLQRAAEKSSKHGAEDRTQNIIMAMKDRMKIRERNKPEIFEVIRDVFDVGKVAHAQQMKTVKQSVLDGTSKWSAKITITVLCAQGLQAKDKTGSSDPYVTVQVGKTKKRTKTIYGNLNPVWEEKFYFECHNSSDRIKVRVWDEDDDIKSRVKQRLKRESDDFLGQTIIEVRTLSGEMDVWYNLEKRTDKSAVSGAIRLQISVEIKGEEKVAPYHIQYTCLHENLFHYLTDVQGGGVVKIPEAKGDDAWKVYFDETAQEIVDEFAMRYGIESIYQAMTHFACLSSKYMCPGVPAVMSTLLANINAYYAHTTASTNVSASDRFSASNFGKERFVKLLDQLHNSLRIDLSMYRNNFPASSPDRLQDLKSTVDLLTSITFFRMKVQELQSPPRASQVVRDCVKACLNSTYEYIFNNCHELYSREYQADPNKKQDLPPEEQGPCIKNLDFWPKLITLIVSIIEEDKNAYTPVLNQFPQELSVGKVSAEVMWNLFAQDMKYAMEEHEKHRMCKSADYMNLHFKVKWLYNEYVRDLPAMKEKVPEYPAWFEQFVMQWLDENEEVSIEFQNGALERDKKDGFQQTSEHALFSCSVVDVFTQLNQSFEIIKKLECPDPVIVAHYMRRFAKTISKVLLQYSDIISKSFQSYCFKEKLPCILMNNVQQLRVQLEKMFEAMGGKELDPEASDTLKELQVKLNTVLDELSTVFGNSFQFRIDECIKQMAEILGHVKGTGNVPANARNTVAQDADNVLRPLMDFLDGNLTLFATVCEKTVLKRVLKELWRVVMNTTEKMIVLPPLTDQSGTQLIFSAAKELGHLSKLKDHMVREETRSLTPKQCAVMDLALDTIKQYFHAGGNGLKKTFLEKSSELQSLRYALSLYTQTTDTLIKTFVQTQTSQGSGVEDPVGEVSIQIDLFTHPGTGEQKVTVKVVAANDLKWQTTGMFRPFVEVTMIGPHQSDKKRKFTTKSKSNNWAPKYNETFHFILGNEDGPDCYELQVSVKDYCFAREDRVLGIAVMQLRDIVDKGSCACWCPLGRRIHMDDTGLTVLRILSQRTNDEVAREFVKLKSETRSTEEGS</sequence>
<dbReference type="InterPro" id="IPR037302">
    <property type="entry name" value="Unc-13_C2B"/>
</dbReference>
<evidence type="ECO:0000256" key="13">
    <source>
        <dbReference type="ARBA" id="ARBA00023136"/>
    </source>
</evidence>
<evidence type="ECO:0000256" key="6">
    <source>
        <dbReference type="ARBA" id="ARBA00022723"/>
    </source>
</evidence>
<feature type="region of interest" description="Disordered" evidence="15">
    <location>
        <begin position="1629"/>
        <end position="1653"/>
    </location>
</feature>
<dbReference type="Gene3D" id="2.60.40.150">
    <property type="entry name" value="C2 domain"/>
    <property type="match status" value="2"/>
</dbReference>
<dbReference type="GO" id="GO:0005516">
    <property type="term" value="F:calmodulin binding"/>
    <property type="evidence" value="ECO:0007669"/>
    <property type="project" value="TreeGrafter"/>
</dbReference>
<feature type="region of interest" description="Disordered" evidence="15">
    <location>
        <begin position="3278"/>
        <end position="3300"/>
    </location>
</feature>
<feature type="domain" description="C2" evidence="16">
    <location>
        <begin position="4322"/>
        <end position="4449"/>
    </location>
</feature>
<dbReference type="EMBL" id="CM004466">
    <property type="protein sequence ID" value="OCU02785.1"/>
    <property type="molecule type" value="Genomic_DNA"/>
</dbReference>
<evidence type="ECO:0000259" key="18">
    <source>
        <dbReference type="PROSITE" id="PS51258"/>
    </source>
</evidence>
<dbReference type="PANTHER" id="PTHR10480">
    <property type="entry name" value="PROTEIN UNC-13 HOMOLOG"/>
    <property type="match status" value="1"/>
</dbReference>
<dbReference type="Gene3D" id="3.30.60.20">
    <property type="match status" value="1"/>
</dbReference>
<dbReference type="FunFam" id="3.30.60.20:FF:000001">
    <property type="entry name" value="Protein unc-13 homolog B"/>
    <property type="match status" value="1"/>
</dbReference>
<dbReference type="SMART" id="SM00239">
    <property type="entry name" value="C2"/>
    <property type="match status" value="2"/>
</dbReference>
<dbReference type="Gene3D" id="1.10.357.50">
    <property type="match status" value="1"/>
</dbReference>
<reference evidence="21" key="1">
    <citation type="journal article" date="2016" name="Nature">
        <title>Genome evolution in the allotetraploid frog Xenopus laevis.</title>
        <authorList>
            <person name="Session A.M."/>
            <person name="Uno Y."/>
            <person name="Kwon T."/>
            <person name="Chapman J.A."/>
            <person name="Toyoda A."/>
            <person name="Takahashi S."/>
            <person name="Fukui A."/>
            <person name="Hikosaka A."/>
            <person name="Suzuki A."/>
            <person name="Kondo M."/>
            <person name="van Heeringen S.J."/>
            <person name="Quigley I."/>
            <person name="Heinz S."/>
            <person name="Ogino H."/>
            <person name="Ochi H."/>
            <person name="Hellsten U."/>
            <person name="Lyons J.B."/>
            <person name="Simakov O."/>
            <person name="Putnam N."/>
            <person name="Stites J."/>
            <person name="Kuroki Y."/>
            <person name="Tanaka T."/>
            <person name="Michiue T."/>
            <person name="Watanabe M."/>
            <person name="Bogdanovic O."/>
            <person name="Lister R."/>
            <person name="Georgiou G."/>
            <person name="Paranjpe S.S."/>
            <person name="van Kruijsbergen I."/>
            <person name="Shu S."/>
            <person name="Carlson J."/>
            <person name="Kinoshita T."/>
            <person name="Ohta Y."/>
            <person name="Mawaribuchi S."/>
            <person name="Jenkins J."/>
            <person name="Grimwood J."/>
            <person name="Schmutz J."/>
            <person name="Mitros T."/>
            <person name="Mozaffari S.V."/>
            <person name="Suzuki Y."/>
            <person name="Haramoto Y."/>
            <person name="Yamamoto T.S."/>
            <person name="Takagi C."/>
            <person name="Heald R."/>
            <person name="Miller K."/>
            <person name="Haudenschild C."/>
            <person name="Kitzman J."/>
            <person name="Nakayama T."/>
            <person name="Izutsu Y."/>
            <person name="Robert J."/>
            <person name="Fortriede J."/>
            <person name="Burns K."/>
            <person name="Lotay V."/>
            <person name="Karimi K."/>
            <person name="Yasuoka Y."/>
            <person name="Dichmann D.S."/>
            <person name="Flajnik M.F."/>
            <person name="Houston D.W."/>
            <person name="Shendure J."/>
            <person name="DuPasquier L."/>
            <person name="Vize P.D."/>
            <person name="Zorn A.M."/>
            <person name="Ito M."/>
            <person name="Marcotte E.M."/>
            <person name="Wallingford J.B."/>
            <person name="Ito Y."/>
            <person name="Asashima M."/>
            <person name="Ueno N."/>
            <person name="Matsuda Y."/>
            <person name="Veenstra G.J."/>
            <person name="Fujiyama A."/>
            <person name="Harland R.M."/>
            <person name="Taira M."/>
            <person name="Rokhsar D.S."/>
        </authorList>
    </citation>
    <scope>NUCLEOTIDE SEQUENCE [LARGE SCALE GENOMIC DNA]</scope>
    <source>
        <strain evidence="21">J</strain>
    </source>
</reference>
<dbReference type="GO" id="GO:0017075">
    <property type="term" value="F:syntaxin-1 binding"/>
    <property type="evidence" value="ECO:0007669"/>
    <property type="project" value="TreeGrafter"/>
</dbReference>
<dbReference type="PROSITE" id="PS51259">
    <property type="entry name" value="MHD2"/>
    <property type="match status" value="1"/>
</dbReference>
<evidence type="ECO:0000256" key="14">
    <source>
        <dbReference type="ARBA" id="ARBA00034103"/>
    </source>
</evidence>
<dbReference type="GO" id="GO:0030672">
    <property type="term" value="C:synaptic vesicle membrane"/>
    <property type="evidence" value="ECO:0007669"/>
    <property type="project" value="TreeGrafter"/>
</dbReference>
<dbReference type="GO" id="GO:0008270">
    <property type="term" value="F:zinc ion binding"/>
    <property type="evidence" value="ECO:0007669"/>
    <property type="project" value="UniProtKB-KW"/>
</dbReference>
<dbReference type="FunFam" id="2.60.40.150:FF:000014">
    <property type="entry name" value="protein unc-13 homolog B"/>
    <property type="match status" value="1"/>
</dbReference>
<keyword evidence="3" id="KW-0268">Exocytosis</keyword>
<evidence type="ECO:0000313" key="21">
    <source>
        <dbReference type="Proteomes" id="UP000694892"/>
    </source>
</evidence>
<feature type="compositionally biased region" description="Polar residues" evidence="15">
    <location>
        <begin position="1431"/>
        <end position="1452"/>
    </location>
</feature>
<evidence type="ECO:0000259" key="19">
    <source>
        <dbReference type="PROSITE" id="PS51259"/>
    </source>
</evidence>
<dbReference type="GO" id="GO:0061789">
    <property type="term" value="P:dense core granule priming"/>
    <property type="evidence" value="ECO:0007669"/>
    <property type="project" value="TreeGrafter"/>
</dbReference>
<feature type="compositionally biased region" description="Polar residues" evidence="15">
    <location>
        <begin position="2391"/>
        <end position="2401"/>
    </location>
</feature>
<keyword evidence="4" id="KW-0963">Cytoplasm</keyword>
<feature type="region of interest" description="Disordered" evidence="15">
    <location>
        <begin position="629"/>
        <end position="659"/>
    </location>
</feature>
<keyword evidence="10" id="KW-0106">Calcium</keyword>
<evidence type="ECO:0000256" key="10">
    <source>
        <dbReference type="ARBA" id="ARBA00022837"/>
    </source>
</evidence>
<feature type="compositionally biased region" description="Polar residues" evidence="15">
    <location>
        <begin position="2448"/>
        <end position="2461"/>
    </location>
</feature>
<dbReference type="PROSITE" id="PS50081">
    <property type="entry name" value="ZF_DAG_PE_2"/>
    <property type="match status" value="1"/>
</dbReference>
<dbReference type="Gene3D" id="1.20.58.1100">
    <property type="match status" value="1"/>
</dbReference>
<feature type="region of interest" description="Disordered" evidence="15">
    <location>
        <begin position="2592"/>
        <end position="2622"/>
    </location>
</feature>
<dbReference type="InterPro" id="IPR014772">
    <property type="entry name" value="Munc13_dom-2"/>
</dbReference>
<dbReference type="GO" id="GO:0099525">
    <property type="term" value="P:presynaptic dense core vesicle exocytosis"/>
    <property type="evidence" value="ECO:0007669"/>
    <property type="project" value="TreeGrafter"/>
</dbReference>
<feature type="region of interest" description="Disordered" evidence="15">
    <location>
        <begin position="1926"/>
        <end position="1945"/>
    </location>
</feature>
<keyword evidence="9" id="KW-0862">Zinc</keyword>
<keyword evidence="6" id="KW-0479">Metal-binding</keyword>
<feature type="domain" description="C2" evidence="16">
    <location>
        <begin position="3482"/>
        <end position="3606"/>
    </location>
</feature>
<dbReference type="SUPFAM" id="SSF57889">
    <property type="entry name" value="Cysteine-rich domain"/>
    <property type="match status" value="1"/>
</dbReference>
<evidence type="ECO:0000313" key="20">
    <source>
        <dbReference type="EMBL" id="OCU02785.1"/>
    </source>
</evidence>
<feature type="domain" description="MHD1" evidence="18">
    <location>
        <begin position="3916"/>
        <end position="4059"/>
    </location>
</feature>
<evidence type="ECO:0000259" key="16">
    <source>
        <dbReference type="PROSITE" id="PS50004"/>
    </source>
</evidence>
<dbReference type="InterPro" id="IPR002219">
    <property type="entry name" value="PKC_DAG/PE"/>
</dbReference>
<dbReference type="SUPFAM" id="SSF49562">
    <property type="entry name" value="C2 domain (Calcium/lipid-binding domain, CaLB)"/>
    <property type="match status" value="2"/>
</dbReference>
<dbReference type="PRINTS" id="PR00360">
    <property type="entry name" value="C2DOMAIN"/>
</dbReference>
<dbReference type="GO" id="GO:0019992">
    <property type="term" value="F:diacylglycerol binding"/>
    <property type="evidence" value="ECO:0007669"/>
    <property type="project" value="InterPro"/>
</dbReference>
<dbReference type="InterPro" id="IPR000008">
    <property type="entry name" value="C2_dom"/>
</dbReference>
<evidence type="ECO:0000256" key="7">
    <source>
        <dbReference type="ARBA" id="ARBA00022737"/>
    </source>
</evidence>
<feature type="domain" description="MHD2" evidence="19">
    <location>
        <begin position="4166"/>
        <end position="4308"/>
    </location>
</feature>
<keyword evidence="8" id="KW-0863">Zinc-finger</keyword>
<feature type="region of interest" description="Disordered" evidence="15">
    <location>
        <begin position="1313"/>
        <end position="1349"/>
    </location>
</feature>
<keyword evidence="11" id="KW-0770">Synapse</keyword>
<dbReference type="Proteomes" id="UP000694892">
    <property type="component" value="Chromosome 1L"/>
</dbReference>